<feature type="domain" description="SWIM-type" evidence="3">
    <location>
        <begin position="53"/>
        <end position="92"/>
    </location>
</feature>
<dbReference type="EMBL" id="FPKR01000001">
    <property type="protein sequence ID" value="SFZ70297.1"/>
    <property type="molecule type" value="Genomic_DNA"/>
</dbReference>
<sequence>MSATPEYSHRDIALWLGEAVVQRGARHLAGIAQLRWHRQQLLAEVQAEAARPYHVDIAFRLNPFGRWQALAECTCPVGHQCEHAAAVLLAALPAAVSREVAAVNPAVLAWLADFQSSQAKPGKTSSAQPSPPAQQLYYLLHPAGQHAPGLSFFKARPAGEAPLRQAGERWSNLDGAFRKPISFIDEDDLAILRLVHAMPAKPRWSVGDYALAGRNDVAVLQQLLATGRLYVEDSPLGFAGPLTAAAPRSAGLDWQRDGLGRLFPQLSCQPSALCLPLGTPHYLDMARGEVGELQPGADWALLRQVLALPPLAEADLPLVVNALREQLPEPLLPAAVSQPELRVEPTPILILDRLPTFGWKEHRDYDFELGRADYDIAIPRFDYAGFVLEPGDADSQQYNNEGKLVLVRRNGPAEARRIKELHKLGLKTVAPSRLVAQADDLAKARGLMGLSHERDWPLFMRQDLDKLRERGWRIEIRPGCRHQVAEPKAWYAAIVEDQQGWAVAMEVEFDGQRHALAPMLADLVQRQPQWLKASHWSQCEDEDRVILHTQAGQRLAVPAARIKPLLKMLAELFDQVSEAPLQISLHDAPRLLDALSGWQAEGLERVRAFARRLQGAAGVSAVAAPRGLQLALRPYQLQGLSWLQYLRDHDLAGILADDMGLGKTAQTLAHILLEKEAGRLQQPALIVLPTSLIHNWQNEARRFAPGLRVLALHGPQRHADFARIAEHDLVITSYALVWRDLAELKQHAYHLLILDEAQAVKNAAARAAEAVRGLNARHRLALTGTPLENHLGELWAQFDFLLPGFLGDEKSFTRLWRQPIEKNANAERQALLARRIKPFILRRKKDEVARELPTKTEIVHEVELQGAQRELYETVRAAMDKKVAQAVAGKGFARSHIDILDALLKLRQVCCDPRLLKTDSAMAVSERAKLEALLGMLPELVAEGRSVLVFSQFTSMLGLIAAELDAIGLPYVKLSGSTRDRVTPVARFQAGEVPIFLISLKAGGVGLNLTRADTVIHVDPWWNPAAEAQATDRAHRIGQDKPVFVYKLIVAGSIESRILQLQQRKASLAAGVLGEDGLDTVKFDASELASLLAPLG</sequence>
<dbReference type="InterPro" id="IPR007527">
    <property type="entry name" value="Znf_SWIM"/>
</dbReference>
<dbReference type="InterPro" id="IPR001650">
    <property type="entry name" value="Helicase_C-like"/>
</dbReference>
<dbReference type="STRING" id="1121279.SAMN02745887_00148"/>
<evidence type="ECO:0000313" key="6">
    <source>
        <dbReference type="EMBL" id="SFZ70297.1"/>
    </source>
</evidence>
<keyword evidence="7" id="KW-1185">Reference proteome</keyword>
<dbReference type="InterPro" id="IPR014001">
    <property type="entry name" value="Helicase_ATP-bd"/>
</dbReference>
<keyword evidence="1" id="KW-0378">Hydrolase</keyword>
<dbReference type="CDD" id="cd18793">
    <property type="entry name" value="SF2_C_SNF"/>
    <property type="match status" value="1"/>
</dbReference>
<dbReference type="Proteomes" id="UP000186513">
    <property type="component" value="Unassembled WGS sequence"/>
</dbReference>
<evidence type="ECO:0000256" key="1">
    <source>
        <dbReference type="ARBA" id="ARBA00022801"/>
    </source>
</evidence>
<dbReference type="SUPFAM" id="SSF52540">
    <property type="entry name" value="P-loop containing nucleoside triphosphate hydrolases"/>
    <property type="match status" value="2"/>
</dbReference>
<evidence type="ECO:0000259" key="3">
    <source>
        <dbReference type="PROSITE" id="PS50966"/>
    </source>
</evidence>
<feature type="domain" description="Helicase ATP-binding" evidence="4">
    <location>
        <begin position="644"/>
        <end position="804"/>
    </location>
</feature>
<keyword evidence="2" id="KW-0862">Zinc</keyword>
<dbReference type="InterPro" id="IPR038718">
    <property type="entry name" value="SNF2-like_sf"/>
</dbReference>
<keyword evidence="6" id="KW-0067">ATP-binding</keyword>
<feature type="domain" description="Helicase C-terminal" evidence="5">
    <location>
        <begin position="929"/>
        <end position="1079"/>
    </location>
</feature>
<dbReference type="PROSITE" id="PS51194">
    <property type="entry name" value="HELICASE_CTER"/>
    <property type="match status" value="1"/>
</dbReference>
<dbReference type="GO" id="GO:0004386">
    <property type="term" value="F:helicase activity"/>
    <property type="evidence" value="ECO:0007669"/>
    <property type="project" value="UniProtKB-KW"/>
</dbReference>
<proteinExistence type="predicted"/>
<dbReference type="Pfam" id="PF00176">
    <property type="entry name" value="SNF2-rel_dom"/>
    <property type="match status" value="1"/>
</dbReference>
<dbReference type="CDD" id="cd18012">
    <property type="entry name" value="DEXQc_arch_SWI2_SNF2"/>
    <property type="match status" value="1"/>
</dbReference>
<evidence type="ECO:0000259" key="4">
    <source>
        <dbReference type="PROSITE" id="PS51192"/>
    </source>
</evidence>
<dbReference type="SMART" id="SM00487">
    <property type="entry name" value="DEXDc"/>
    <property type="match status" value="1"/>
</dbReference>
<dbReference type="Gene3D" id="3.40.50.10810">
    <property type="entry name" value="Tandem AAA-ATPase domain"/>
    <property type="match status" value="1"/>
</dbReference>
<dbReference type="GO" id="GO:0016787">
    <property type="term" value="F:hydrolase activity"/>
    <property type="evidence" value="ECO:0007669"/>
    <property type="project" value="UniProtKB-KW"/>
</dbReference>
<dbReference type="InterPro" id="IPR049730">
    <property type="entry name" value="SNF2/RAD54-like_C"/>
</dbReference>
<protein>
    <submittedName>
        <fullName evidence="6">Helicase conserved C-terminal domain-containing protein</fullName>
    </submittedName>
</protein>
<reference evidence="6 7" key="1">
    <citation type="submission" date="2016-11" db="EMBL/GenBank/DDBJ databases">
        <authorList>
            <person name="Jaros S."/>
            <person name="Januszkiewicz K."/>
            <person name="Wedrychowicz H."/>
        </authorList>
    </citation>
    <scope>NUCLEOTIDE SEQUENCE [LARGE SCALE GENOMIC DNA]</scope>
    <source>
        <strain evidence="6 7">DSM 18899</strain>
    </source>
</reference>
<dbReference type="SMART" id="SM00490">
    <property type="entry name" value="HELICc"/>
    <property type="match status" value="1"/>
</dbReference>
<dbReference type="InterPro" id="IPR000330">
    <property type="entry name" value="SNF2_N"/>
</dbReference>
<dbReference type="GO" id="GO:0008270">
    <property type="term" value="F:zinc ion binding"/>
    <property type="evidence" value="ECO:0007669"/>
    <property type="project" value="UniProtKB-KW"/>
</dbReference>
<dbReference type="PROSITE" id="PS50966">
    <property type="entry name" value="ZF_SWIM"/>
    <property type="match status" value="1"/>
</dbReference>
<dbReference type="Pfam" id="PF04434">
    <property type="entry name" value="SWIM"/>
    <property type="match status" value="1"/>
</dbReference>
<dbReference type="Pfam" id="PF00271">
    <property type="entry name" value="Helicase_C"/>
    <property type="match status" value="1"/>
</dbReference>
<organism evidence="6 7">
    <name type="scientific">Chitinimonas taiwanensis DSM 18899</name>
    <dbReference type="NCBI Taxonomy" id="1121279"/>
    <lineage>
        <taxon>Bacteria</taxon>
        <taxon>Pseudomonadati</taxon>
        <taxon>Pseudomonadota</taxon>
        <taxon>Betaproteobacteria</taxon>
        <taxon>Neisseriales</taxon>
        <taxon>Chitinibacteraceae</taxon>
        <taxon>Chitinimonas</taxon>
    </lineage>
</organism>
<keyword evidence="2" id="KW-0479">Metal-binding</keyword>
<keyword evidence="6" id="KW-0547">Nucleotide-binding</keyword>
<evidence type="ECO:0000259" key="5">
    <source>
        <dbReference type="PROSITE" id="PS51194"/>
    </source>
</evidence>
<evidence type="ECO:0000256" key="2">
    <source>
        <dbReference type="PROSITE-ProRule" id="PRU00325"/>
    </source>
</evidence>
<evidence type="ECO:0000313" key="7">
    <source>
        <dbReference type="Proteomes" id="UP000186513"/>
    </source>
</evidence>
<dbReference type="GO" id="GO:0005524">
    <property type="term" value="F:ATP binding"/>
    <property type="evidence" value="ECO:0007669"/>
    <property type="project" value="InterPro"/>
</dbReference>
<gene>
    <name evidence="6" type="ORF">SAMN02745887_00148</name>
</gene>
<dbReference type="Gene3D" id="3.40.50.300">
    <property type="entry name" value="P-loop containing nucleotide triphosphate hydrolases"/>
    <property type="match status" value="1"/>
</dbReference>
<dbReference type="AlphaFoldDB" id="A0A1K2H561"/>
<accession>A0A1K2H561</accession>
<dbReference type="PROSITE" id="PS51192">
    <property type="entry name" value="HELICASE_ATP_BIND_1"/>
    <property type="match status" value="1"/>
</dbReference>
<name>A0A1K2H561_9NEIS</name>
<keyword evidence="6" id="KW-0347">Helicase</keyword>
<dbReference type="InterPro" id="IPR027417">
    <property type="entry name" value="P-loop_NTPase"/>
</dbReference>
<dbReference type="PANTHER" id="PTHR10799">
    <property type="entry name" value="SNF2/RAD54 HELICASE FAMILY"/>
    <property type="match status" value="1"/>
</dbReference>
<keyword evidence="2" id="KW-0863">Zinc-finger</keyword>